<feature type="domain" description="Myb/SANT-like" evidence="2">
    <location>
        <begin position="182"/>
        <end position="275"/>
    </location>
</feature>
<dbReference type="EMBL" id="OX465086">
    <property type="protein sequence ID" value="CAI9263563.1"/>
    <property type="molecule type" value="Genomic_DNA"/>
</dbReference>
<keyword evidence="4" id="KW-1185">Reference proteome</keyword>
<proteinExistence type="predicted"/>
<reference evidence="3" key="1">
    <citation type="submission" date="2023-04" db="EMBL/GenBank/DDBJ databases">
        <authorList>
            <person name="Vijverberg K."/>
            <person name="Xiong W."/>
            <person name="Schranz E."/>
        </authorList>
    </citation>
    <scope>NUCLEOTIDE SEQUENCE</scope>
</reference>
<evidence type="ECO:0000313" key="4">
    <source>
        <dbReference type="Proteomes" id="UP001177003"/>
    </source>
</evidence>
<evidence type="ECO:0000313" key="3">
    <source>
        <dbReference type="EMBL" id="CAI9263563.1"/>
    </source>
</evidence>
<feature type="compositionally biased region" description="Low complexity" evidence="1">
    <location>
        <begin position="390"/>
        <end position="405"/>
    </location>
</feature>
<dbReference type="InterPro" id="IPR024752">
    <property type="entry name" value="Myb/SANT-like_dom"/>
</dbReference>
<dbReference type="PANTHER" id="PTHR31704">
    <property type="entry name" value="MYB/SANT-LIKE DNA-BINDING DOMAIN PROTEIN-RELATED"/>
    <property type="match status" value="1"/>
</dbReference>
<accession>A0AA35VP12</accession>
<feature type="compositionally biased region" description="Low complexity" evidence="1">
    <location>
        <begin position="358"/>
        <end position="376"/>
    </location>
</feature>
<sequence length="540" mass="59036">MGVVNGGKMKCDDDEGGLFDGSEGYVTTKFTDGVVMFDIRVSKGDMQEKRKAEVFSSDCNGLSGQGVVGNCVEYGRNFRVFNREGESSRREEMATHLGPIQLAKSEEDGFFFDQFNLKKKAKAYSISAGEQQPSIDRTPPCSIVCSPPLTTLLATGRRPSPPQLHRRLRPHSWLLEMGEKQQWTNEHLKCLLDTCIEEVESVGRKGLSLQKDSWIRLGRVLKEKFGVELTQKQMKNAYDNLKAKYTGWVYLKNKTGNIYNSQTNTFNLTAEEWDDFKKGHPKAASLRTIPLPFPDLCARLFDGNSATGNFRSYSTQSSSVAGASSCRVPPLQITATPFDAMDDDGVDTSHHEPPPSAASPSAASPSAGSPYTGSPYTATPSGNPNKRAKPSTPVAPSASPSASSPDGTSVTADDLAFEMKKALQSLTKGYTIPQCLEKLEVLQLGPTDPLRFVAYHIFGGTMNMREMWMHLPDVPEILRGWLEMTGSYGSRSKVTSRNSNVPIHPLFLEEGRSSSPPNASSSSRTIKIAASSLFCLIAAE</sequence>
<evidence type="ECO:0000256" key="1">
    <source>
        <dbReference type="SAM" id="MobiDB-lite"/>
    </source>
</evidence>
<dbReference type="PANTHER" id="PTHR31704:SF40">
    <property type="entry name" value="MYB_SANT-LIKE DOMAIN-CONTAINING PROTEIN"/>
    <property type="match status" value="1"/>
</dbReference>
<organism evidence="3 4">
    <name type="scientific">Lactuca saligna</name>
    <name type="common">Willowleaf lettuce</name>
    <dbReference type="NCBI Taxonomy" id="75948"/>
    <lineage>
        <taxon>Eukaryota</taxon>
        <taxon>Viridiplantae</taxon>
        <taxon>Streptophyta</taxon>
        <taxon>Embryophyta</taxon>
        <taxon>Tracheophyta</taxon>
        <taxon>Spermatophyta</taxon>
        <taxon>Magnoliopsida</taxon>
        <taxon>eudicotyledons</taxon>
        <taxon>Gunneridae</taxon>
        <taxon>Pentapetalae</taxon>
        <taxon>asterids</taxon>
        <taxon>campanulids</taxon>
        <taxon>Asterales</taxon>
        <taxon>Asteraceae</taxon>
        <taxon>Cichorioideae</taxon>
        <taxon>Cichorieae</taxon>
        <taxon>Lactucinae</taxon>
        <taxon>Lactuca</taxon>
    </lineage>
</organism>
<name>A0AA35VP12_LACSI</name>
<gene>
    <name evidence="3" type="ORF">LSALG_LOCUS4246</name>
</gene>
<evidence type="ECO:0000259" key="2">
    <source>
        <dbReference type="Pfam" id="PF12776"/>
    </source>
</evidence>
<dbReference type="Proteomes" id="UP001177003">
    <property type="component" value="Chromosome 0"/>
</dbReference>
<dbReference type="Pfam" id="PF12776">
    <property type="entry name" value="Myb_DNA-bind_3"/>
    <property type="match status" value="1"/>
</dbReference>
<feature type="region of interest" description="Disordered" evidence="1">
    <location>
        <begin position="336"/>
        <end position="410"/>
    </location>
</feature>
<protein>
    <recommendedName>
        <fullName evidence="2">Myb/SANT-like domain-containing protein</fullName>
    </recommendedName>
</protein>
<dbReference type="AlphaFoldDB" id="A0AA35VP12"/>